<sequence>MNDKQPPIIIIKRVKKKAEHHGGSWKIAYADFVTAMMAFFLLLWLLSLLNKYQLQGISNYFRTPLKEVFVQNERNNSKTPQKPTENVQKYKNGSQKSEETKAADSATPKSQSGKTMKDDGDKQAGSTQVEKPDDKEMQEMMQLKEKMERDLMNARELGDLRQHLNFELTDDGIKIQLRDLENQPMFSLGKTDFQTYAYKIMPWLSGELNSVKKRILIIGHTDSNPYEDEGHYTNWELSAERANATRRALVRYGMQPYKIIRIEGAADTNLLDKRRGENAINRRIEIIILNDAATKKLLNE</sequence>
<evidence type="ECO:0000313" key="9">
    <source>
        <dbReference type="EMBL" id="KTD00125.1"/>
    </source>
</evidence>
<comment type="caution">
    <text evidence="9">The sequence shown here is derived from an EMBL/GenBank/DDBJ whole genome shotgun (WGS) entry which is preliminary data.</text>
</comment>
<protein>
    <submittedName>
        <fullName evidence="9">Flagellar motor protein MotB</fullName>
    </submittedName>
</protein>
<dbReference type="Pfam" id="PF13677">
    <property type="entry name" value="MotB_plug"/>
    <property type="match status" value="1"/>
</dbReference>
<organism evidence="9 10">
    <name type="scientific">Legionella geestiana</name>
    <dbReference type="NCBI Taxonomy" id="45065"/>
    <lineage>
        <taxon>Bacteria</taxon>
        <taxon>Pseudomonadati</taxon>
        <taxon>Pseudomonadota</taxon>
        <taxon>Gammaproteobacteria</taxon>
        <taxon>Legionellales</taxon>
        <taxon>Legionellaceae</taxon>
        <taxon>Legionella</taxon>
    </lineage>
</organism>
<feature type="transmembrane region" description="Helical" evidence="8">
    <location>
        <begin position="27"/>
        <end position="49"/>
    </location>
</feature>
<dbReference type="RefSeq" id="WP_035903282.1">
    <property type="nucleotide sequence ID" value="NZ_CAAAHN010000001.1"/>
</dbReference>
<dbReference type="CDD" id="cd07185">
    <property type="entry name" value="OmpA_C-like"/>
    <property type="match status" value="1"/>
</dbReference>
<dbReference type="Proteomes" id="UP000054785">
    <property type="component" value="Unassembled WGS sequence"/>
</dbReference>
<comment type="similarity">
    <text evidence="2">Belongs to the MotB family.</text>
</comment>
<reference evidence="9 10" key="1">
    <citation type="submission" date="2015-11" db="EMBL/GenBank/DDBJ databases">
        <title>Genomic analysis of 38 Legionella species identifies large and diverse effector repertoires.</title>
        <authorList>
            <person name="Burstein D."/>
            <person name="Amaro F."/>
            <person name="Zusman T."/>
            <person name="Lifshitz Z."/>
            <person name="Cohen O."/>
            <person name="Gilbert J.A."/>
            <person name="Pupko T."/>
            <person name="Shuman H.A."/>
            <person name="Segal G."/>
        </authorList>
    </citation>
    <scope>NUCLEOTIDE SEQUENCE [LARGE SCALE GENOMIC DNA]</scope>
    <source>
        <strain evidence="9 10">ATCC 49504</strain>
    </source>
</reference>
<evidence type="ECO:0000313" key="10">
    <source>
        <dbReference type="Proteomes" id="UP000054785"/>
    </source>
</evidence>
<feature type="region of interest" description="Disordered" evidence="7">
    <location>
        <begin position="72"/>
        <end position="136"/>
    </location>
</feature>
<proteinExistence type="inferred from homology"/>
<evidence type="ECO:0000256" key="6">
    <source>
        <dbReference type="ARBA" id="ARBA00023136"/>
    </source>
</evidence>
<keyword evidence="4 8" id="KW-0812">Transmembrane</keyword>
<evidence type="ECO:0000256" key="1">
    <source>
        <dbReference type="ARBA" id="ARBA00004162"/>
    </source>
</evidence>
<dbReference type="PANTHER" id="PTHR30329:SF21">
    <property type="entry name" value="LIPOPROTEIN YIAD-RELATED"/>
    <property type="match status" value="1"/>
</dbReference>
<dbReference type="STRING" id="45065.Lgee_1037"/>
<name>A0A0W0TXC9_9GAMM</name>
<evidence type="ECO:0000256" key="8">
    <source>
        <dbReference type="SAM" id="Phobius"/>
    </source>
</evidence>
<evidence type="ECO:0000256" key="3">
    <source>
        <dbReference type="ARBA" id="ARBA00022475"/>
    </source>
</evidence>
<dbReference type="GO" id="GO:0005886">
    <property type="term" value="C:plasma membrane"/>
    <property type="evidence" value="ECO:0007669"/>
    <property type="project" value="UniProtKB-SubCell"/>
</dbReference>
<dbReference type="OrthoDB" id="9809186at2"/>
<evidence type="ECO:0000256" key="5">
    <source>
        <dbReference type="ARBA" id="ARBA00022989"/>
    </source>
</evidence>
<dbReference type="InterPro" id="IPR006665">
    <property type="entry name" value="OmpA-like"/>
</dbReference>
<keyword evidence="9" id="KW-0966">Cell projection</keyword>
<dbReference type="InterPro" id="IPR036737">
    <property type="entry name" value="OmpA-like_sf"/>
</dbReference>
<gene>
    <name evidence="9" type="primary">motB</name>
    <name evidence="9" type="ORF">Lgee_1037</name>
</gene>
<accession>A0A0W0TXC9</accession>
<dbReference type="Pfam" id="PF00691">
    <property type="entry name" value="OmpA"/>
    <property type="match status" value="1"/>
</dbReference>
<dbReference type="Gene3D" id="3.30.1330.60">
    <property type="entry name" value="OmpA-like domain"/>
    <property type="match status" value="1"/>
</dbReference>
<comment type="subcellular location">
    <subcellularLocation>
        <location evidence="1">Cell membrane</location>
        <topology evidence="1">Single-pass membrane protein</topology>
    </subcellularLocation>
</comment>
<feature type="compositionally biased region" description="Polar residues" evidence="7">
    <location>
        <begin position="72"/>
        <end position="95"/>
    </location>
</feature>
<dbReference type="PANTHER" id="PTHR30329">
    <property type="entry name" value="STATOR ELEMENT OF FLAGELLAR MOTOR COMPLEX"/>
    <property type="match status" value="1"/>
</dbReference>
<keyword evidence="5 8" id="KW-1133">Transmembrane helix</keyword>
<dbReference type="EMBL" id="LNYC01000037">
    <property type="protein sequence ID" value="KTD00125.1"/>
    <property type="molecule type" value="Genomic_DNA"/>
</dbReference>
<dbReference type="PATRIC" id="fig|45065.4.peg.1111"/>
<evidence type="ECO:0000256" key="7">
    <source>
        <dbReference type="SAM" id="MobiDB-lite"/>
    </source>
</evidence>
<keyword evidence="9" id="KW-0969">Cilium</keyword>
<dbReference type="InterPro" id="IPR025713">
    <property type="entry name" value="MotB-like_N_dom"/>
</dbReference>
<keyword evidence="9" id="KW-0282">Flagellum</keyword>
<dbReference type="AlphaFoldDB" id="A0A0W0TXC9"/>
<evidence type="ECO:0000256" key="2">
    <source>
        <dbReference type="ARBA" id="ARBA00008914"/>
    </source>
</evidence>
<dbReference type="SUPFAM" id="SSF103088">
    <property type="entry name" value="OmpA-like"/>
    <property type="match status" value="1"/>
</dbReference>
<dbReference type="InterPro" id="IPR050330">
    <property type="entry name" value="Bact_OuterMem_StrucFunc"/>
</dbReference>
<dbReference type="PROSITE" id="PS51123">
    <property type="entry name" value="OMPA_2"/>
    <property type="match status" value="1"/>
</dbReference>
<keyword evidence="10" id="KW-1185">Reference proteome</keyword>
<evidence type="ECO:0000256" key="4">
    <source>
        <dbReference type="ARBA" id="ARBA00022692"/>
    </source>
</evidence>
<keyword evidence="6 8" id="KW-0472">Membrane</keyword>
<dbReference type="NCBIfam" id="NF006548">
    <property type="entry name" value="PRK09041.1"/>
    <property type="match status" value="1"/>
</dbReference>
<keyword evidence="3" id="KW-1003">Cell membrane</keyword>